<dbReference type="SUPFAM" id="SSF51126">
    <property type="entry name" value="Pectin lyase-like"/>
    <property type="match status" value="1"/>
</dbReference>
<sequence length="267" mass="29833">MNLLQKTERLLKQNWKERKRITLAVIVSFLINGGVGYATEEDVTLNQSSSVDIKPKNTSSIAVTKDTTTGGTVVDIAKPNDGISHNIYDTFNMNGKDSRVLFNNSGKDESMGESALGFKNVHKNKNFDSETKSATLIISEITGETSTKLEGNLEVRNDNMNQNTDLIFANENGISVNGIKYFGVGSVMYVNDRDWATKEELEKRRRELELEKEKSNNKDIVKPFGHSKKSAGAIHSGKKEKKDFHSNEKVEWEVPDGISKNEEKEKG</sequence>
<accession>A0AAN4ATK1</accession>
<evidence type="ECO:0000256" key="1">
    <source>
        <dbReference type="SAM" id="MobiDB-lite"/>
    </source>
</evidence>
<feature type="domain" description="Filamentous haemagglutinin FhaB/tRNA nuclease CdiA-like TPS" evidence="3">
    <location>
        <begin position="68"/>
        <end position="194"/>
    </location>
</feature>
<feature type="non-terminal residue" evidence="4">
    <location>
        <position position="267"/>
    </location>
</feature>
<proteinExistence type="predicted"/>
<evidence type="ECO:0000313" key="4">
    <source>
        <dbReference type="EMBL" id="EJU17187.1"/>
    </source>
</evidence>
<keyword evidence="2" id="KW-0812">Transmembrane</keyword>
<evidence type="ECO:0000313" key="5">
    <source>
        <dbReference type="Proteomes" id="UP000003120"/>
    </source>
</evidence>
<feature type="compositionally biased region" description="Basic and acidic residues" evidence="1">
    <location>
        <begin position="240"/>
        <end position="252"/>
    </location>
</feature>
<keyword evidence="2" id="KW-1133">Transmembrane helix</keyword>
<dbReference type="EMBL" id="ALKK01000052">
    <property type="protein sequence ID" value="EJU17187.1"/>
    <property type="molecule type" value="Genomic_DNA"/>
</dbReference>
<dbReference type="InterPro" id="IPR012334">
    <property type="entry name" value="Pectin_lyas_fold"/>
</dbReference>
<dbReference type="Pfam" id="PF05860">
    <property type="entry name" value="TPS"/>
    <property type="match status" value="1"/>
</dbReference>
<dbReference type="Gene3D" id="2.160.20.10">
    <property type="entry name" value="Single-stranded right-handed beta-helix, Pectin lyase-like"/>
    <property type="match status" value="1"/>
</dbReference>
<keyword evidence="2" id="KW-0472">Membrane</keyword>
<feature type="region of interest" description="Disordered" evidence="1">
    <location>
        <begin position="208"/>
        <end position="267"/>
    </location>
</feature>
<dbReference type="InterPro" id="IPR008638">
    <property type="entry name" value="FhaB/CdiA-like_TPS"/>
</dbReference>
<dbReference type="InterPro" id="IPR011050">
    <property type="entry name" value="Pectin_lyase_fold/virulence"/>
</dbReference>
<feature type="transmembrane region" description="Helical" evidence="2">
    <location>
        <begin position="21"/>
        <end position="39"/>
    </location>
</feature>
<gene>
    <name evidence="4" type="ORF">HMPREF1127_0157</name>
</gene>
<evidence type="ECO:0000256" key="2">
    <source>
        <dbReference type="SAM" id="Phobius"/>
    </source>
</evidence>
<dbReference type="Proteomes" id="UP000003120">
    <property type="component" value="Unassembled WGS sequence"/>
</dbReference>
<feature type="compositionally biased region" description="Basic and acidic residues" evidence="1">
    <location>
        <begin position="208"/>
        <end position="221"/>
    </location>
</feature>
<evidence type="ECO:0000259" key="3">
    <source>
        <dbReference type="SMART" id="SM00912"/>
    </source>
</evidence>
<dbReference type="AlphaFoldDB" id="A0AAN4ATK1"/>
<organism evidence="4 5">
    <name type="scientific">Fusobacterium necrophorum subsp. funduliforme Fnf 1007</name>
    <dbReference type="NCBI Taxonomy" id="1161424"/>
    <lineage>
        <taxon>Bacteria</taxon>
        <taxon>Fusobacteriati</taxon>
        <taxon>Fusobacteriota</taxon>
        <taxon>Fusobacteriia</taxon>
        <taxon>Fusobacteriales</taxon>
        <taxon>Fusobacteriaceae</taxon>
        <taxon>Fusobacterium</taxon>
    </lineage>
</organism>
<name>A0AAN4ATK1_9FUSO</name>
<protein>
    <submittedName>
        <fullName evidence="4">Hemagglutination activity domain protein</fullName>
    </submittedName>
</protein>
<comment type="caution">
    <text evidence="4">The sequence shown here is derived from an EMBL/GenBank/DDBJ whole genome shotgun (WGS) entry which is preliminary data.</text>
</comment>
<dbReference type="SMART" id="SM00912">
    <property type="entry name" value="Haemagg_act"/>
    <property type="match status" value="1"/>
</dbReference>
<reference evidence="4 5" key="1">
    <citation type="submission" date="2012-07" db="EMBL/GenBank/DDBJ databases">
        <authorList>
            <person name="Durkin A.S."/>
            <person name="McCorrison J."/>
            <person name="Torralba M."/>
            <person name="Gillis M."/>
            <person name="Methe B."/>
            <person name="Sutton G."/>
            <person name="Nelson K.E."/>
        </authorList>
    </citation>
    <scope>NUCLEOTIDE SEQUENCE [LARGE SCALE GENOMIC DNA]</scope>
    <source>
        <strain evidence="4 5">Fnf 1007</strain>
    </source>
</reference>